<evidence type="ECO:0000313" key="3">
    <source>
        <dbReference type="Proteomes" id="UP001285263"/>
    </source>
</evidence>
<name>A0ABU5DD59_9BURK</name>
<proteinExistence type="predicted"/>
<gene>
    <name evidence="2" type="ORF">SNE35_04405</name>
</gene>
<protein>
    <submittedName>
        <fullName evidence="2">Uncharacterized protein</fullName>
    </submittedName>
</protein>
<sequence>MPRTRPARWLLLLPLALAHLLLALWLNGRHLAASRGAPPQALSIVRLDMETPRPPPPKLQPPSVEARLPLPVVVPIDPPRLDDAPPPPNAITPTQTATPRSAAAAEAARPAPLNLALPPAPSASQPWRNPALADPRANTQRADYAARMADTLGTDTSLREQQLSNGTTRFRQGTECVEVSESRIGNIDPFNNSMRPTPRVAHPCR</sequence>
<reference evidence="2 3" key="1">
    <citation type="submission" date="2023-11" db="EMBL/GenBank/DDBJ databases">
        <title>Paucibacter sp. nov., isolated from fresh soil in Korea.</title>
        <authorList>
            <person name="Le N.T.T."/>
        </authorList>
    </citation>
    <scope>NUCLEOTIDE SEQUENCE [LARGE SCALE GENOMIC DNA]</scope>
    <source>
        <strain evidence="2 3">R3-3</strain>
    </source>
</reference>
<feature type="compositionally biased region" description="Low complexity" evidence="1">
    <location>
        <begin position="93"/>
        <end position="108"/>
    </location>
</feature>
<dbReference type="EMBL" id="JAXCLA010000002">
    <property type="protein sequence ID" value="MDY0743731.1"/>
    <property type="molecule type" value="Genomic_DNA"/>
</dbReference>
<organism evidence="2 3">
    <name type="scientific">Roseateles agri</name>
    <dbReference type="NCBI Taxonomy" id="3098619"/>
    <lineage>
        <taxon>Bacteria</taxon>
        <taxon>Pseudomonadati</taxon>
        <taxon>Pseudomonadota</taxon>
        <taxon>Betaproteobacteria</taxon>
        <taxon>Burkholderiales</taxon>
        <taxon>Sphaerotilaceae</taxon>
        <taxon>Roseateles</taxon>
    </lineage>
</organism>
<feature type="region of interest" description="Disordered" evidence="1">
    <location>
        <begin position="78"/>
        <end position="108"/>
    </location>
</feature>
<comment type="caution">
    <text evidence="2">The sequence shown here is derived from an EMBL/GenBank/DDBJ whole genome shotgun (WGS) entry which is preliminary data.</text>
</comment>
<dbReference type="Proteomes" id="UP001285263">
    <property type="component" value="Unassembled WGS sequence"/>
</dbReference>
<evidence type="ECO:0000313" key="2">
    <source>
        <dbReference type="EMBL" id="MDY0743731.1"/>
    </source>
</evidence>
<keyword evidence="3" id="KW-1185">Reference proteome</keyword>
<evidence type="ECO:0000256" key="1">
    <source>
        <dbReference type="SAM" id="MobiDB-lite"/>
    </source>
</evidence>
<accession>A0ABU5DD59</accession>